<evidence type="ECO:0000256" key="8">
    <source>
        <dbReference type="RuleBase" id="RU000481"/>
    </source>
</evidence>
<dbReference type="Proteomes" id="UP000028926">
    <property type="component" value="Chromosome"/>
</dbReference>
<evidence type="ECO:0000259" key="9">
    <source>
        <dbReference type="Pfam" id="PF00155"/>
    </source>
</evidence>
<dbReference type="InterPro" id="IPR004838">
    <property type="entry name" value="NHTrfase_class1_PyrdxlP-BS"/>
</dbReference>
<name>A0A077AVT2_9PROT</name>
<evidence type="ECO:0000256" key="7">
    <source>
        <dbReference type="ARBA" id="ARBA00049185"/>
    </source>
</evidence>
<evidence type="ECO:0000313" key="10">
    <source>
        <dbReference type="EMBL" id="AIK95768.1"/>
    </source>
</evidence>
<keyword evidence="5 8" id="KW-0808">Transferase</keyword>
<evidence type="ECO:0000256" key="2">
    <source>
        <dbReference type="ARBA" id="ARBA00007441"/>
    </source>
</evidence>
<protein>
    <recommendedName>
        <fullName evidence="8">Aminotransferase</fullName>
        <ecNumber evidence="8">2.6.1.-</ecNumber>
    </recommendedName>
</protein>
<dbReference type="CDD" id="cd00609">
    <property type="entry name" value="AAT_like"/>
    <property type="match status" value="1"/>
</dbReference>
<dbReference type="InterPro" id="IPR015421">
    <property type="entry name" value="PyrdxlP-dep_Trfase_major"/>
</dbReference>
<dbReference type="GO" id="GO:0004069">
    <property type="term" value="F:L-aspartate:2-oxoglutarate aminotransferase activity"/>
    <property type="evidence" value="ECO:0007669"/>
    <property type="project" value="UniProtKB-EC"/>
</dbReference>
<dbReference type="RefSeq" id="WP_038463180.1">
    <property type="nucleotide sequence ID" value="NZ_CP008941.1"/>
</dbReference>
<comment type="subunit">
    <text evidence="3">Homodimer.</text>
</comment>
<organism evidence="10 11">
    <name type="scientific">Candidatus Odyssella acanthamoebae</name>
    <dbReference type="NCBI Taxonomy" id="91604"/>
    <lineage>
        <taxon>Bacteria</taxon>
        <taxon>Pseudomonadati</taxon>
        <taxon>Pseudomonadota</taxon>
        <taxon>Alphaproteobacteria</taxon>
        <taxon>Holosporales</taxon>
        <taxon>Candidatus Paracaedibacteraceae</taxon>
        <taxon>Candidatus Odyssella</taxon>
    </lineage>
</organism>
<evidence type="ECO:0000256" key="6">
    <source>
        <dbReference type="ARBA" id="ARBA00022898"/>
    </source>
</evidence>
<dbReference type="Gene3D" id="3.90.1150.10">
    <property type="entry name" value="Aspartate Aminotransferase, domain 1"/>
    <property type="match status" value="1"/>
</dbReference>
<comment type="similarity">
    <text evidence="2 8">Belongs to the class-I pyridoxal-phosphate-dependent aminotransferase family.</text>
</comment>
<dbReference type="OrthoDB" id="9763453at2"/>
<dbReference type="eggNOG" id="COG0436">
    <property type="taxonomic scope" value="Bacteria"/>
</dbReference>
<dbReference type="PANTHER" id="PTHR46383">
    <property type="entry name" value="ASPARTATE AMINOTRANSFERASE"/>
    <property type="match status" value="1"/>
</dbReference>
<dbReference type="HOGENOM" id="CLU_017584_4_3_5"/>
<keyword evidence="6" id="KW-0663">Pyridoxal phosphate</keyword>
<dbReference type="InterPro" id="IPR015424">
    <property type="entry name" value="PyrdxlP-dep_Trfase"/>
</dbReference>
<dbReference type="AlphaFoldDB" id="A0A077AVT2"/>
<dbReference type="GO" id="GO:0030170">
    <property type="term" value="F:pyridoxal phosphate binding"/>
    <property type="evidence" value="ECO:0007669"/>
    <property type="project" value="InterPro"/>
</dbReference>
<dbReference type="InterPro" id="IPR050596">
    <property type="entry name" value="AspAT/PAT-like"/>
</dbReference>
<keyword evidence="4 8" id="KW-0032">Aminotransferase</keyword>
<dbReference type="STRING" id="91604.ID47_02000"/>
<reference evidence="10 11" key="1">
    <citation type="submission" date="2014-07" db="EMBL/GenBank/DDBJ databases">
        <title>Comparative genomic insights into amoeba endosymbionts belonging to the families of Holosporaceae and Candidatus Midichloriaceae within Rickettsiales.</title>
        <authorList>
            <person name="Wang Z."/>
            <person name="Wu M."/>
        </authorList>
    </citation>
    <scope>NUCLEOTIDE SEQUENCE [LARGE SCALE GENOMIC DNA]</scope>
    <source>
        <strain evidence="10">PRA3</strain>
    </source>
</reference>
<evidence type="ECO:0000256" key="1">
    <source>
        <dbReference type="ARBA" id="ARBA00001933"/>
    </source>
</evidence>
<dbReference type="PROSITE" id="PS00105">
    <property type="entry name" value="AA_TRANSFER_CLASS_1"/>
    <property type="match status" value="1"/>
</dbReference>
<dbReference type="KEGG" id="paca:ID47_02000"/>
<dbReference type="EC" id="2.6.1.-" evidence="8"/>
<evidence type="ECO:0000256" key="5">
    <source>
        <dbReference type="ARBA" id="ARBA00022679"/>
    </source>
</evidence>
<dbReference type="PANTHER" id="PTHR46383:SF1">
    <property type="entry name" value="ASPARTATE AMINOTRANSFERASE"/>
    <property type="match status" value="1"/>
</dbReference>
<dbReference type="GO" id="GO:0006520">
    <property type="term" value="P:amino acid metabolic process"/>
    <property type="evidence" value="ECO:0007669"/>
    <property type="project" value="InterPro"/>
</dbReference>
<dbReference type="EMBL" id="CP008941">
    <property type="protein sequence ID" value="AIK95768.1"/>
    <property type="molecule type" value="Genomic_DNA"/>
</dbReference>
<evidence type="ECO:0000256" key="3">
    <source>
        <dbReference type="ARBA" id="ARBA00011738"/>
    </source>
</evidence>
<comment type="catalytic activity">
    <reaction evidence="7">
        <text>L-aspartate + 2-oxoglutarate = oxaloacetate + L-glutamate</text>
        <dbReference type="Rhea" id="RHEA:21824"/>
        <dbReference type="ChEBI" id="CHEBI:16452"/>
        <dbReference type="ChEBI" id="CHEBI:16810"/>
        <dbReference type="ChEBI" id="CHEBI:29985"/>
        <dbReference type="ChEBI" id="CHEBI:29991"/>
        <dbReference type="EC" id="2.6.1.1"/>
    </reaction>
</comment>
<evidence type="ECO:0000313" key="11">
    <source>
        <dbReference type="Proteomes" id="UP000028926"/>
    </source>
</evidence>
<keyword evidence="11" id="KW-1185">Reference proteome</keyword>
<accession>A0A077AVT2</accession>
<dbReference type="InterPro" id="IPR004839">
    <property type="entry name" value="Aminotransferase_I/II_large"/>
</dbReference>
<evidence type="ECO:0000256" key="4">
    <source>
        <dbReference type="ARBA" id="ARBA00022576"/>
    </source>
</evidence>
<sequence length="400" mass="43726">MSYLATRLSLIQPSPTLAMTAKAAQMKSEGIDVIALSAGEPDFDTPEFIKEAAKTALDRGMTKYTPVDGLADLKKAIQSKLQKDNGLEYGLDQIMASTGGKQVIFNGLMATLNAGDEVIIPAPYWVSYPDMVNLFGGIPKIIRCPESAGFKLTPDLLEKAITLNTKWIILNSPSNPTGELYSAEDLKALSEVLVRHPQVMILCDDIYEYLVYDNQKFVTLATLCPELKDRCLIVNGVSKSYSMTGWRLGYGAGPKPLIKAMTMLQSQSTSNPSSITQAAAIAAIKGDRTFLADWCQSFAARRDLTAKLINDIPGLSCRIPNGAFYLYINCDGLIGKTMPNGQMIETDNQFAQYLLSEVYVAVVSGDAFGLSPYFRISYATSEKILIEACKRIRTAVEKLT</sequence>
<dbReference type="SUPFAM" id="SSF53383">
    <property type="entry name" value="PLP-dependent transferases"/>
    <property type="match status" value="1"/>
</dbReference>
<dbReference type="Pfam" id="PF00155">
    <property type="entry name" value="Aminotran_1_2"/>
    <property type="match status" value="1"/>
</dbReference>
<proteinExistence type="inferred from homology"/>
<gene>
    <name evidence="10" type="ORF">ID47_02000</name>
</gene>
<dbReference type="FunFam" id="3.40.640.10:FF:000033">
    <property type="entry name" value="Aspartate aminotransferase"/>
    <property type="match status" value="1"/>
</dbReference>
<dbReference type="InterPro" id="IPR015422">
    <property type="entry name" value="PyrdxlP-dep_Trfase_small"/>
</dbReference>
<dbReference type="Gene3D" id="3.40.640.10">
    <property type="entry name" value="Type I PLP-dependent aspartate aminotransferase-like (Major domain)"/>
    <property type="match status" value="1"/>
</dbReference>
<comment type="cofactor">
    <cofactor evidence="1 8">
        <name>pyridoxal 5'-phosphate</name>
        <dbReference type="ChEBI" id="CHEBI:597326"/>
    </cofactor>
</comment>
<feature type="domain" description="Aminotransferase class I/classII large" evidence="9">
    <location>
        <begin position="32"/>
        <end position="392"/>
    </location>
</feature>
<dbReference type="PRINTS" id="PR00753">
    <property type="entry name" value="ACCSYNTHASE"/>
</dbReference>